<evidence type="ECO:0000313" key="8">
    <source>
        <dbReference type="EMBL" id="PTL86494.1"/>
    </source>
</evidence>
<feature type="transmembrane region" description="Helical" evidence="6">
    <location>
        <begin position="57"/>
        <end position="76"/>
    </location>
</feature>
<evidence type="ECO:0000256" key="1">
    <source>
        <dbReference type="ARBA" id="ARBA00004651"/>
    </source>
</evidence>
<dbReference type="InterPro" id="IPR000045">
    <property type="entry name" value="Prepilin_IV_endopep_pep"/>
</dbReference>
<dbReference type="Gene3D" id="1.20.120.1220">
    <property type="match status" value="1"/>
</dbReference>
<dbReference type="GO" id="GO:0005886">
    <property type="term" value="C:plasma membrane"/>
    <property type="evidence" value="ECO:0007669"/>
    <property type="project" value="UniProtKB-SubCell"/>
</dbReference>
<dbReference type="Pfam" id="PF01478">
    <property type="entry name" value="Peptidase_A24"/>
    <property type="match status" value="1"/>
</dbReference>
<sequence length="167" mass="18184">MILSVIFVVVPFCLSVAALSDLFFTTIPNRVSMVVICSFLLIAPLMGLGFVSIASHLLLGLAVFGVCFCFFIFNTMGGGDAKFLTAMAIWFGWNSVFFQFLLLVSLLGGLLTIFILFLRKISCIFNISIPQSFLLNNKIPYGIAISIGGLITYPDSCLFKIALGQIS</sequence>
<evidence type="ECO:0000256" key="5">
    <source>
        <dbReference type="ARBA" id="ARBA00023136"/>
    </source>
</evidence>
<dbReference type="PANTHER" id="PTHR36506">
    <property type="entry name" value="PREFLAGELLIN PEPTIDASE"/>
    <property type="match status" value="1"/>
</dbReference>
<reference evidence="9" key="1">
    <citation type="submission" date="2018-02" db="EMBL/GenBank/DDBJ databases">
        <title>Genome sequence of Candidatus Liberibacter europaeus.</title>
        <authorList>
            <person name="Frampton R.A."/>
            <person name="Thompson S.M."/>
            <person name="David C."/>
            <person name="Addison S.M."/>
            <person name="Smith G.R."/>
        </authorList>
    </citation>
    <scope>NUCLEOTIDE SEQUENCE [LARGE SCALE GENOMIC DNA]</scope>
</reference>
<proteinExistence type="predicted"/>
<comment type="subcellular location">
    <subcellularLocation>
        <location evidence="1">Cell membrane</location>
        <topology evidence="1">Multi-pass membrane protein</topology>
    </subcellularLocation>
</comment>
<evidence type="ECO:0000256" key="3">
    <source>
        <dbReference type="ARBA" id="ARBA00022692"/>
    </source>
</evidence>
<dbReference type="EMBL" id="PSQJ01000002">
    <property type="protein sequence ID" value="PTL86494.1"/>
    <property type="molecule type" value="Genomic_DNA"/>
</dbReference>
<evidence type="ECO:0000256" key="4">
    <source>
        <dbReference type="ARBA" id="ARBA00022989"/>
    </source>
</evidence>
<keyword evidence="5 6" id="KW-0472">Membrane</keyword>
<feature type="transmembrane region" description="Helical" evidence="6">
    <location>
        <begin position="96"/>
        <end position="118"/>
    </location>
</feature>
<name>A0A2T4VXJ0_9HYPH</name>
<protein>
    <submittedName>
        <fullName evidence="8">Peptidase</fullName>
    </submittedName>
</protein>
<organism evidence="8 9">
    <name type="scientific">Candidatus Liberibacter europaeus</name>
    <dbReference type="NCBI Taxonomy" id="744859"/>
    <lineage>
        <taxon>Bacteria</taxon>
        <taxon>Pseudomonadati</taxon>
        <taxon>Pseudomonadota</taxon>
        <taxon>Alphaproteobacteria</taxon>
        <taxon>Hyphomicrobiales</taxon>
        <taxon>Rhizobiaceae</taxon>
        <taxon>Liberibacter</taxon>
    </lineage>
</organism>
<accession>A0A2T4VXJ0</accession>
<feature type="transmembrane region" description="Helical" evidence="6">
    <location>
        <begin position="30"/>
        <end position="50"/>
    </location>
</feature>
<dbReference type="InterPro" id="IPR052218">
    <property type="entry name" value="Preflagellin_Peptidase"/>
</dbReference>
<evidence type="ECO:0000259" key="7">
    <source>
        <dbReference type="Pfam" id="PF01478"/>
    </source>
</evidence>
<dbReference type="AlphaFoldDB" id="A0A2T4VXJ0"/>
<gene>
    <name evidence="8" type="ORF">C4617_01330</name>
</gene>
<feature type="domain" description="Prepilin type IV endopeptidase peptidase" evidence="7">
    <location>
        <begin position="9"/>
        <end position="113"/>
    </location>
</feature>
<evidence type="ECO:0000256" key="6">
    <source>
        <dbReference type="SAM" id="Phobius"/>
    </source>
</evidence>
<dbReference type="Proteomes" id="UP000240811">
    <property type="component" value="Unassembled WGS sequence"/>
</dbReference>
<keyword evidence="4 6" id="KW-1133">Transmembrane helix</keyword>
<evidence type="ECO:0000313" key="9">
    <source>
        <dbReference type="Proteomes" id="UP000240811"/>
    </source>
</evidence>
<comment type="caution">
    <text evidence="8">The sequence shown here is derived from an EMBL/GenBank/DDBJ whole genome shotgun (WGS) entry which is preliminary data.</text>
</comment>
<evidence type="ECO:0000256" key="2">
    <source>
        <dbReference type="ARBA" id="ARBA00022475"/>
    </source>
</evidence>
<dbReference type="PANTHER" id="PTHR36506:SF1">
    <property type="entry name" value="PREFLAGELLIN PEPTIDASE"/>
    <property type="match status" value="1"/>
</dbReference>
<dbReference type="GO" id="GO:0004190">
    <property type="term" value="F:aspartic-type endopeptidase activity"/>
    <property type="evidence" value="ECO:0007669"/>
    <property type="project" value="InterPro"/>
</dbReference>
<keyword evidence="3 6" id="KW-0812">Transmembrane</keyword>
<keyword evidence="2" id="KW-1003">Cell membrane</keyword>